<evidence type="ECO:0000313" key="3">
    <source>
        <dbReference type="Proteomes" id="UP000192936"/>
    </source>
</evidence>
<gene>
    <name evidence="2" type="ORF">SAMN02982917_5585</name>
</gene>
<feature type="transmembrane region" description="Helical" evidence="1">
    <location>
        <begin position="6"/>
        <end position="24"/>
    </location>
</feature>
<evidence type="ECO:0000256" key="1">
    <source>
        <dbReference type="SAM" id="Phobius"/>
    </source>
</evidence>
<keyword evidence="1" id="KW-1133">Transmembrane helix</keyword>
<keyword evidence="1" id="KW-0472">Membrane</keyword>
<accession>A0A1X7HC01</accession>
<dbReference type="RefSeq" id="WP_167393351.1">
    <property type="nucleotide sequence ID" value="NZ_FXAK01000007.1"/>
</dbReference>
<name>A0A1X7HC01_9PROT</name>
<dbReference type="EMBL" id="FXAK01000007">
    <property type="protein sequence ID" value="SMF83633.1"/>
    <property type="molecule type" value="Genomic_DNA"/>
</dbReference>
<proteinExistence type="predicted"/>
<organism evidence="2 3">
    <name type="scientific">Azospirillum oryzae</name>
    <dbReference type="NCBI Taxonomy" id="286727"/>
    <lineage>
        <taxon>Bacteria</taxon>
        <taxon>Pseudomonadati</taxon>
        <taxon>Pseudomonadota</taxon>
        <taxon>Alphaproteobacteria</taxon>
        <taxon>Rhodospirillales</taxon>
        <taxon>Azospirillaceae</taxon>
        <taxon>Azospirillum</taxon>
    </lineage>
</organism>
<evidence type="ECO:0000313" key="2">
    <source>
        <dbReference type="EMBL" id="SMF83633.1"/>
    </source>
</evidence>
<protein>
    <submittedName>
        <fullName evidence="2">Uncharacterized protein</fullName>
    </submittedName>
</protein>
<feature type="transmembrane region" description="Helical" evidence="1">
    <location>
        <begin position="31"/>
        <end position="49"/>
    </location>
</feature>
<dbReference type="Proteomes" id="UP000192936">
    <property type="component" value="Unassembled WGS sequence"/>
</dbReference>
<keyword evidence="1" id="KW-0812">Transmembrane</keyword>
<dbReference type="AlphaFoldDB" id="A0A1X7HC01"/>
<sequence>MNETQWMSLVALLMVAVLVVPAALRRNRGVVLRNAALWLALIVALVWAYDHFGPFGN</sequence>
<reference evidence="2 3" key="1">
    <citation type="submission" date="2017-04" db="EMBL/GenBank/DDBJ databases">
        <authorList>
            <person name="Afonso C.L."/>
            <person name="Miller P.J."/>
            <person name="Scott M.A."/>
            <person name="Spackman E."/>
            <person name="Goraichik I."/>
            <person name="Dimitrov K.M."/>
            <person name="Suarez D.L."/>
            <person name="Swayne D.E."/>
        </authorList>
    </citation>
    <scope>NUCLEOTIDE SEQUENCE [LARGE SCALE GENOMIC DNA]</scope>
    <source>
        <strain evidence="2 3">A2P</strain>
    </source>
</reference>